<dbReference type="CDD" id="cd07185">
    <property type="entry name" value="OmpA_C-like"/>
    <property type="match status" value="1"/>
</dbReference>
<reference evidence="7 8" key="1">
    <citation type="submission" date="2015-09" db="EMBL/GenBank/DDBJ databases">
        <authorList>
            <consortium name="Swine Surveillance"/>
        </authorList>
    </citation>
    <scope>NUCLEOTIDE SEQUENCE [LARGE SCALE GENOMIC DNA]</scope>
    <source>
        <strain evidence="7 8">CECT 8399</strain>
    </source>
</reference>
<dbReference type="STRING" id="1396826.PHA8399_00853"/>
<evidence type="ECO:0000256" key="5">
    <source>
        <dbReference type="SAM" id="SignalP"/>
    </source>
</evidence>
<dbReference type="PROSITE" id="PS51123">
    <property type="entry name" value="OMPA_2"/>
    <property type="match status" value="1"/>
</dbReference>
<dbReference type="Gene3D" id="3.30.1330.60">
    <property type="entry name" value="OmpA-like domain"/>
    <property type="match status" value="1"/>
</dbReference>
<evidence type="ECO:0000256" key="4">
    <source>
        <dbReference type="PROSITE-ProRule" id="PRU00473"/>
    </source>
</evidence>
<dbReference type="InterPro" id="IPR036737">
    <property type="entry name" value="OmpA-like_sf"/>
</dbReference>
<dbReference type="Pfam" id="PF00691">
    <property type="entry name" value="OmpA"/>
    <property type="match status" value="1"/>
</dbReference>
<feature type="chain" id="PRO_5006015866" evidence="5">
    <location>
        <begin position="26"/>
        <end position="219"/>
    </location>
</feature>
<dbReference type="PRINTS" id="PR01021">
    <property type="entry name" value="OMPADOMAIN"/>
</dbReference>
<evidence type="ECO:0000256" key="1">
    <source>
        <dbReference type="ARBA" id="ARBA00004442"/>
    </source>
</evidence>
<dbReference type="PRINTS" id="PR01023">
    <property type="entry name" value="NAFLGMOTY"/>
</dbReference>
<evidence type="ECO:0000259" key="6">
    <source>
        <dbReference type="PROSITE" id="PS51123"/>
    </source>
</evidence>
<dbReference type="PROSITE" id="PS51257">
    <property type="entry name" value="PROKAR_LIPOPROTEIN"/>
    <property type="match status" value="1"/>
</dbReference>
<dbReference type="SUPFAM" id="SSF103088">
    <property type="entry name" value="OmpA-like"/>
    <property type="match status" value="1"/>
</dbReference>
<keyword evidence="5" id="KW-0732">Signal</keyword>
<protein>
    <submittedName>
        <fullName evidence="7">Inner membrane lipoprotein YiaD</fullName>
    </submittedName>
</protein>
<dbReference type="InterPro" id="IPR006665">
    <property type="entry name" value="OmpA-like"/>
</dbReference>
<dbReference type="InterPro" id="IPR006664">
    <property type="entry name" value="OMP_bac"/>
</dbReference>
<evidence type="ECO:0000313" key="7">
    <source>
        <dbReference type="EMBL" id="CUH98738.1"/>
    </source>
</evidence>
<keyword evidence="7" id="KW-0449">Lipoprotein</keyword>
<accession>A0A0N7M461</accession>
<feature type="domain" description="OmpA-like" evidence="6">
    <location>
        <begin position="101"/>
        <end position="218"/>
    </location>
</feature>
<keyword evidence="3" id="KW-0998">Cell outer membrane</keyword>
<evidence type="ECO:0000313" key="8">
    <source>
        <dbReference type="Proteomes" id="UP000051326"/>
    </source>
</evidence>
<name>A0A0N7M461_9RHOB</name>
<keyword evidence="2 4" id="KW-0472">Membrane</keyword>
<evidence type="ECO:0000256" key="3">
    <source>
        <dbReference type="ARBA" id="ARBA00023237"/>
    </source>
</evidence>
<dbReference type="InterPro" id="IPR039567">
    <property type="entry name" value="Gly-zipper"/>
</dbReference>
<feature type="signal peptide" evidence="5">
    <location>
        <begin position="1"/>
        <end position="25"/>
    </location>
</feature>
<organism evidence="7 8">
    <name type="scientific">Leisingera aquaemixtae</name>
    <dbReference type="NCBI Taxonomy" id="1396826"/>
    <lineage>
        <taxon>Bacteria</taxon>
        <taxon>Pseudomonadati</taxon>
        <taxon>Pseudomonadota</taxon>
        <taxon>Alphaproteobacteria</taxon>
        <taxon>Rhodobacterales</taxon>
        <taxon>Roseobacteraceae</taxon>
        <taxon>Leisingera</taxon>
    </lineage>
</organism>
<dbReference type="RefSeq" id="WP_058284940.1">
    <property type="nucleotide sequence ID" value="NZ_CYSR01000010.1"/>
</dbReference>
<dbReference type="GO" id="GO:0009279">
    <property type="term" value="C:cell outer membrane"/>
    <property type="evidence" value="ECO:0007669"/>
    <property type="project" value="UniProtKB-SubCell"/>
</dbReference>
<dbReference type="EMBL" id="CYSR01000010">
    <property type="protein sequence ID" value="CUH98738.1"/>
    <property type="molecule type" value="Genomic_DNA"/>
</dbReference>
<comment type="subcellular location">
    <subcellularLocation>
        <location evidence="1">Cell outer membrane</location>
    </subcellularLocation>
</comment>
<dbReference type="PANTHER" id="PTHR30329">
    <property type="entry name" value="STATOR ELEMENT OF FLAGELLAR MOTOR COMPLEX"/>
    <property type="match status" value="1"/>
</dbReference>
<dbReference type="Proteomes" id="UP000051326">
    <property type="component" value="Unassembled WGS sequence"/>
</dbReference>
<dbReference type="InterPro" id="IPR050330">
    <property type="entry name" value="Bact_OuterMem_StrucFunc"/>
</dbReference>
<dbReference type="AlphaFoldDB" id="A0A0N7M461"/>
<sequence length="219" mass="22275">MMQMKLTTAGIVAAALGLSACTDPANVGTPGSNTQKGAVLGGIIGAGVGAIANDSDRGLGAATGALVGAAAGSVIGNQLDAQERELRQTLANDSITIVNTGDRLILSFPNDLTFATDSAAVAPAVQADLRRVADSLVRYPNSAIQVIGHTDSDGDAGYNQGLSERRANAVASHIQAGGVPYHRMRIIGRGESQPVASNLTPEGKARNRRVEVVVIPQAA</sequence>
<dbReference type="Pfam" id="PF13488">
    <property type="entry name" value="Gly-zipper_Omp"/>
    <property type="match status" value="1"/>
</dbReference>
<proteinExistence type="predicted"/>
<evidence type="ECO:0000256" key="2">
    <source>
        <dbReference type="ARBA" id="ARBA00023136"/>
    </source>
</evidence>
<gene>
    <name evidence="7" type="primary">yiaD_1</name>
    <name evidence="7" type="ORF">PHA8399_00853</name>
</gene>
<dbReference type="PANTHER" id="PTHR30329:SF21">
    <property type="entry name" value="LIPOPROTEIN YIAD-RELATED"/>
    <property type="match status" value="1"/>
</dbReference>